<dbReference type="Gene3D" id="2.60.40.2810">
    <property type="match status" value="1"/>
</dbReference>
<comment type="caution">
    <text evidence="2">The sequence shown here is derived from an EMBL/GenBank/DDBJ whole genome shotgun (WGS) entry which is preliminary data.</text>
</comment>
<gene>
    <name evidence="2" type="ORF">HC757_00175</name>
</gene>
<dbReference type="InterPro" id="IPR024079">
    <property type="entry name" value="MetalloPept_cat_dom_sf"/>
</dbReference>
<dbReference type="AlphaFoldDB" id="A0A972FVY1"/>
<sequence length="593" mass="61583">MMNVVAASGFSAVKVLRPLAMSLLAFSAFGFAVSPAEAAVTGEQKTLVFLVNFQENPNEAPLSSAEANSLVFGTVNDFYRANSYGQLWLSGKVAGLFTVPLSNTVCNDAAVAEAVNTLAVDAGVPIANYDRYIYLTTSTACSSEGSGTSSGLPSRASINGKFAPRVVAHELGHNLGLSHSSALDCGDVTLGDQCRVLEYGDSYDTMGNHDMGYFNTFQKERLGWLSASAAPKVTLVQQDGLFTLGAYEQNNGLPVALKIPRGADPVTGKMRWFYIEYRQALSHDSFLADRSYQAYRGDVTEGVVVRLATEGEQKSSRLLHLKPNSTFKQLFGFSDWEDPAMAIGDTFTDTESGVTFSLQSANGSTADISVQMGSGSSQCVIAAPVVSSVVGSGSAMAGDTLQYSVKIENRDSAECAASDFSVKASVLSGWLANTVTVNLAPGQTQQVKLSVTSASTSAAGSYSIPVTAASLVNANVKGSINLTYQVASSSTGGSSGLAANDDLVTISSKQAVTIAVLGNDTVPAGTQVTVQASGAAKGSVETLSDGSVRYTPAKSFKTSDSFSYTLSDGVSSASATVQISLVSSGGSGKGKRR</sequence>
<feature type="chain" id="PRO_5037929598" evidence="1">
    <location>
        <begin position="39"/>
        <end position="593"/>
    </location>
</feature>
<dbReference type="Gene3D" id="2.60.40.10">
    <property type="entry name" value="Immunoglobulins"/>
    <property type="match status" value="1"/>
</dbReference>
<dbReference type="Proteomes" id="UP000737113">
    <property type="component" value="Unassembled WGS sequence"/>
</dbReference>
<accession>A0A972FVY1</accession>
<organism evidence="2 3">
    <name type="scientific">Shewanella salipaludis</name>
    <dbReference type="NCBI Taxonomy" id="2723052"/>
    <lineage>
        <taxon>Bacteria</taxon>
        <taxon>Pseudomonadati</taxon>
        <taxon>Pseudomonadota</taxon>
        <taxon>Gammaproteobacteria</taxon>
        <taxon>Alteromonadales</taxon>
        <taxon>Shewanellaceae</taxon>
        <taxon>Shewanella</taxon>
    </lineage>
</organism>
<name>A0A972FVY1_9GAMM</name>
<proteinExistence type="predicted"/>
<evidence type="ECO:0000256" key="1">
    <source>
        <dbReference type="SAM" id="SignalP"/>
    </source>
</evidence>
<reference evidence="2" key="1">
    <citation type="submission" date="2020-04" db="EMBL/GenBank/DDBJ databases">
        <title>Description of Shewanella salipaludis sp. nov., isolated from a salt marsh.</title>
        <authorList>
            <person name="Park S."/>
            <person name="Yoon J.-H."/>
        </authorList>
    </citation>
    <scope>NUCLEOTIDE SEQUENCE</scope>
    <source>
        <strain evidence="2">SHSM-M6</strain>
    </source>
</reference>
<keyword evidence="3" id="KW-1185">Reference proteome</keyword>
<feature type="signal peptide" evidence="1">
    <location>
        <begin position="1"/>
        <end position="38"/>
    </location>
</feature>
<dbReference type="SUPFAM" id="SSF55486">
    <property type="entry name" value="Metalloproteases ('zincins'), catalytic domain"/>
    <property type="match status" value="1"/>
</dbReference>
<dbReference type="GO" id="GO:0008237">
    <property type="term" value="F:metallopeptidase activity"/>
    <property type="evidence" value="ECO:0007669"/>
    <property type="project" value="InterPro"/>
</dbReference>
<dbReference type="Pfam" id="PF13582">
    <property type="entry name" value="Reprolysin_3"/>
    <property type="match status" value="1"/>
</dbReference>
<dbReference type="InterPro" id="IPR013783">
    <property type="entry name" value="Ig-like_fold"/>
</dbReference>
<evidence type="ECO:0000313" key="3">
    <source>
        <dbReference type="Proteomes" id="UP000737113"/>
    </source>
</evidence>
<dbReference type="EMBL" id="JAAXYH010000001">
    <property type="protein sequence ID" value="NMH63602.1"/>
    <property type="molecule type" value="Genomic_DNA"/>
</dbReference>
<protein>
    <submittedName>
        <fullName evidence="2">Cadherin-like domain-containing protein</fullName>
    </submittedName>
</protein>
<evidence type="ECO:0000313" key="2">
    <source>
        <dbReference type="EMBL" id="NMH63602.1"/>
    </source>
</evidence>
<dbReference type="Gene3D" id="3.40.390.10">
    <property type="entry name" value="Collagenase (Catalytic Domain)"/>
    <property type="match status" value="1"/>
</dbReference>
<keyword evidence="1" id="KW-0732">Signal</keyword>
<dbReference type="Pfam" id="PF17963">
    <property type="entry name" value="Big_9"/>
    <property type="match status" value="1"/>
</dbReference>